<dbReference type="SUPFAM" id="SSF54695">
    <property type="entry name" value="POZ domain"/>
    <property type="match status" value="1"/>
</dbReference>
<dbReference type="GO" id="GO:0008344">
    <property type="term" value="P:adult locomotory behavior"/>
    <property type="evidence" value="ECO:0007669"/>
    <property type="project" value="TreeGrafter"/>
</dbReference>
<dbReference type="SMART" id="SM00225">
    <property type="entry name" value="BTB"/>
    <property type="match status" value="1"/>
</dbReference>
<keyword evidence="3" id="KW-1185">Reference proteome</keyword>
<organism evidence="2 3">
    <name type="scientific">Mesorhabditis spiculigera</name>
    <dbReference type="NCBI Taxonomy" id="96644"/>
    <lineage>
        <taxon>Eukaryota</taxon>
        <taxon>Metazoa</taxon>
        <taxon>Ecdysozoa</taxon>
        <taxon>Nematoda</taxon>
        <taxon>Chromadorea</taxon>
        <taxon>Rhabditida</taxon>
        <taxon>Rhabditina</taxon>
        <taxon>Rhabditomorpha</taxon>
        <taxon>Rhabditoidea</taxon>
        <taxon>Rhabditidae</taxon>
        <taxon>Mesorhabditinae</taxon>
        <taxon>Mesorhabditis</taxon>
    </lineage>
</organism>
<dbReference type="Pfam" id="PF00754">
    <property type="entry name" value="F5_F8_type_C"/>
    <property type="match status" value="1"/>
</dbReference>
<sequence length="588" mass="66410">MSETGHLARQEGLPLPENLSKTRCGEISQIPALSEDIGRLCLNEECSDVTLLIDGERIPAHKVILAARSSYFKALFYGGLRTDKEEVELKETAVTPFKYLLRFIYSSTLSLVGLGEDLVIEILAHARLFQFTSLVESLAEYLKLVLDDSNLCTIFNISQLYSIPSLSDFCLEYADRNAGMVLSSEGFLQLSRECVQQLISRDSFCAREIDIFRAIDSWCRANPEDLGRELLKYVRLSLISMDDLLSVLRPSSLVSDSDILDAIQKQRTKHSCRLMHRGMIAPNENIATTSRGAAVIVGEHKHALLSTDVFHNEGERQYTQHKIQTKQPEKEPGIILELGNPYMINHIAFGLFEKDLRQYSYCVEVSMDNTEYLRVVDYRAYLCRGRQRLYFDKRPAKFIRIYGVSCTNAADFILTSFEAMLTTEPEAFDPETALLIPKNNVATTINGALVSDGVSRNRNALINGDTQGYDWDNGYTCHQIGSGHISVQLPQPVLISTMRLLLWDLDARSYSYRIDVSANNREWRTVVDKTHEACSSWQHLKFDLTPVVCIRIVGTHNTVNEIFHCVHFECPALNPPAESEPAEVLMEA</sequence>
<feature type="domain" description="BTB" evidence="1">
    <location>
        <begin position="47"/>
        <end position="113"/>
    </location>
</feature>
<accession>A0AA36GB75</accession>
<gene>
    <name evidence="2" type="ORF">MSPICULIGERA_LOCUS20381</name>
</gene>
<evidence type="ECO:0000313" key="2">
    <source>
        <dbReference type="EMBL" id="CAJ0582241.1"/>
    </source>
</evidence>
<dbReference type="InterPro" id="IPR000421">
    <property type="entry name" value="FA58C"/>
</dbReference>
<dbReference type="EMBL" id="CATQJA010002664">
    <property type="protein sequence ID" value="CAJ0582241.1"/>
    <property type="molecule type" value="Genomic_DNA"/>
</dbReference>
<dbReference type="AlphaFoldDB" id="A0AA36GB75"/>
<dbReference type="SMART" id="SM00875">
    <property type="entry name" value="BACK"/>
    <property type="match status" value="1"/>
</dbReference>
<proteinExistence type="predicted"/>
<dbReference type="InterPro" id="IPR008979">
    <property type="entry name" value="Galactose-bd-like_sf"/>
</dbReference>
<evidence type="ECO:0000259" key="1">
    <source>
        <dbReference type="PROSITE" id="PS50097"/>
    </source>
</evidence>
<dbReference type="SUPFAM" id="SSF49785">
    <property type="entry name" value="Galactose-binding domain-like"/>
    <property type="match status" value="2"/>
</dbReference>
<dbReference type="GO" id="GO:0050804">
    <property type="term" value="P:modulation of chemical synaptic transmission"/>
    <property type="evidence" value="ECO:0007669"/>
    <property type="project" value="TreeGrafter"/>
</dbReference>
<reference evidence="2" key="1">
    <citation type="submission" date="2023-06" db="EMBL/GenBank/DDBJ databases">
        <authorList>
            <person name="Delattre M."/>
        </authorList>
    </citation>
    <scope>NUCLEOTIDE SEQUENCE</scope>
    <source>
        <strain evidence="2">AF72</strain>
    </source>
</reference>
<dbReference type="GO" id="GO:0048512">
    <property type="term" value="P:circadian behavior"/>
    <property type="evidence" value="ECO:0007669"/>
    <property type="project" value="TreeGrafter"/>
</dbReference>
<dbReference type="FunFam" id="2.60.120.260:FF:000051">
    <property type="entry name" value="BTB/POZ domain-containing protein 9"/>
    <property type="match status" value="1"/>
</dbReference>
<dbReference type="PANTHER" id="PTHR46306:SF1">
    <property type="entry name" value="BTB_POZ DOMAIN-CONTAINING PROTEIN 9"/>
    <property type="match status" value="1"/>
</dbReference>
<dbReference type="PROSITE" id="PS50097">
    <property type="entry name" value="BTB"/>
    <property type="match status" value="1"/>
</dbReference>
<feature type="non-terminal residue" evidence="2">
    <location>
        <position position="588"/>
    </location>
</feature>
<dbReference type="GO" id="GO:0005737">
    <property type="term" value="C:cytoplasm"/>
    <property type="evidence" value="ECO:0007669"/>
    <property type="project" value="TreeGrafter"/>
</dbReference>
<dbReference type="InterPro" id="IPR011705">
    <property type="entry name" value="BACK"/>
</dbReference>
<dbReference type="InterPro" id="IPR000210">
    <property type="entry name" value="BTB/POZ_dom"/>
</dbReference>
<dbReference type="PANTHER" id="PTHR46306">
    <property type="entry name" value="BTB/POZ DOMAIN-CONTAINING PROTEIN 9"/>
    <property type="match status" value="1"/>
</dbReference>
<dbReference type="Gene3D" id="3.30.710.10">
    <property type="entry name" value="Potassium Channel Kv1.1, Chain A"/>
    <property type="match status" value="1"/>
</dbReference>
<dbReference type="InterPro" id="IPR011333">
    <property type="entry name" value="SKP1/BTB/POZ_sf"/>
</dbReference>
<dbReference type="Pfam" id="PF00651">
    <property type="entry name" value="BTB"/>
    <property type="match status" value="1"/>
</dbReference>
<comment type="caution">
    <text evidence="2">The sequence shown here is derived from an EMBL/GenBank/DDBJ whole genome shotgun (WGS) entry which is preliminary data.</text>
</comment>
<name>A0AA36GB75_9BILA</name>
<evidence type="ECO:0000313" key="3">
    <source>
        <dbReference type="Proteomes" id="UP001177023"/>
    </source>
</evidence>
<protein>
    <recommendedName>
        <fullName evidence="1">BTB domain-containing protein</fullName>
    </recommendedName>
</protein>
<dbReference type="Gene3D" id="1.25.40.420">
    <property type="match status" value="1"/>
</dbReference>
<dbReference type="InterPro" id="IPR052407">
    <property type="entry name" value="BTB_POZ_domain_cont_9"/>
</dbReference>
<dbReference type="Proteomes" id="UP001177023">
    <property type="component" value="Unassembled WGS sequence"/>
</dbReference>
<dbReference type="Pfam" id="PF07707">
    <property type="entry name" value="BACK"/>
    <property type="match status" value="1"/>
</dbReference>
<dbReference type="Gene3D" id="2.60.120.260">
    <property type="entry name" value="Galactose-binding domain-like"/>
    <property type="match status" value="2"/>
</dbReference>